<keyword evidence="4" id="KW-0808">Transferase</keyword>
<dbReference type="PANTHER" id="PTHR22996">
    <property type="entry name" value="MAHOGUNIN"/>
    <property type="match status" value="1"/>
</dbReference>
<dbReference type="AlphaFoldDB" id="A0A9E9L824"/>
<dbReference type="Pfam" id="PF26192">
    <property type="entry name" value="RNF157-like_N"/>
    <property type="match status" value="1"/>
</dbReference>
<feature type="compositionally biased region" description="Low complexity" evidence="13">
    <location>
        <begin position="1"/>
        <end position="11"/>
    </location>
</feature>
<evidence type="ECO:0000256" key="3">
    <source>
        <dbReference type="ARBA" id="ARBA00012483"/>
    </source>
</evidence>
<dbReference type="InterPro" id="IPR056562">
    <property type="entry name" value="LysM2_CERK1_LYK3_4_5"/>
</dbReference>
<keyword evidence="8" id="KW-0833">Ubl conjugation pathway</keyword>
<dbReference type="GO" id="GO:0008270">
    <property type="term" value="F:zinc ion binding"/>
    <property type="evidence" value="ECO:0007669"/>
    <property type="project" value="UniProtKB-KW"/>
</dbReference>
<evidence type="ECO:0000256" key="8">
    <source>
        <dbReference type="ARBA" id="ARBA00022786"/>
    </source>
</evidence>
<evidence type="ECO:0000256" key="9">
    <source>
        <dbReference type="ARBA" id="ARBA00022833"/>
    </source>
</evidence>
<dbReference type="SMART" id="SM00184">
    <property type="entry name" value="RING"/>
    <property type="match status" value="1"/>
</dbReference>
<evidence type="ECO:0000256" key="12">
    <source>
        <dbReference type="PROSITE-ProRule" id="PRU00175"/>
    </source>
</evidence>
<evidence type="ECO:0000313" key="15">
    <source>
        <dbReference type="EMBL" id="WAU86923.1"/>
    </source>
</evidence>
<feature type="domain" description="RING-type" evidence="14">
    <location>
        <begin position="298"/>
        <end position="337"/>
    </location>
</feature>
<name>A0A9E9L824_BETPL</name>
<dbReference type="PANTHER" id="PTHR22996:SF7">
    <property type="entry name" value="RING-TYPE E3 UBIQUITIN TRANSFERASE"/>
    <property type="match status" value="1"/>
</dbReference>
<keyword evidence="5" id="KW-0519">Myristate</keyword>
<comment type="catalytic activity">
    <reaction evidence="1">
        <text>S-ubiquitinyl-[E2 ubiquitin-conjugating enzyme]-L-cysteine + [acceptor protein]-L-lysine = [E2 ubiquitin-conjugating enzyme]-L-cysteine + N(6)-ubiquitinyl-[acceptor protein]-L-lysine.</text>
        <dbReference type="EC" id="2.3.2.27"/>
    </reaction>
</comment>
<evidence type="ECO:0000256" key="4">
    <source>
        <dbReference type="ARBA" id="ARBA00022679"/>
    </source>
</evidence>
<dbReference type="FunFam" id="3.30.40.10:FF:000115">
    <property type="entry name" value="probable E3 ubiquitin-protein ligase LOG2"/>
    <property type="match status" value="1"/>
</dbReference>
<dbReference type="GO" id="GO:0016567">
    <property type="term" value="P:protein ubiquitination"/>
    <property type="evidence" value="ECO:0007669"/>
    <property type="project" value="TreeGrafter"/>
</dbReference>
<sequence length="647" mass="70393">MGNIGSNSNGGSRRRHRIQPPPPPTTPQDPQPGTTGNRYVIAAALPYPTQYPNPNLPQYYQYPVNYPPPPMGGPYPQPYRGVQPAPGPANWVHGPYPYGAAPHPVTPCVEHQKAVTIRNDVNIKKKSVRVEPDEENPGHFLVAFTFDATAPGSITVMFFAKENEDCNLTATKEGLLNPVTVSFQQGLGQQFRQPSGTGIEFLKFEETELVKDGDIEVYPLVVKAEAYPLTQTESEGNPVRNSQITLALFEKKEIGEYHVRVIKQILWVNGMRYELQEIYGIGNTVDGDLDENDSGKDCVICLSEPRDTTVLPCRHMCMCNGCAKVLALQSNRCPICRQPVGRFLEIKVSNGPDDCEQSAAKQDGNQGSSSVVGSSSIPVFYLGALGVLVGCGRSNISVFIEASPIGVIPCGPFPLLGALASCSSLRLVPVVYPLGSLSVVGSSSIPIFIKFYDSSDCSSDAPNPGSRYTCNSFPNSCKTFLVYRANQNFQTIGRISDLFHLNSADVLGLNNLTSPSEILEPGREVLVPINCSCSGQFFQANITHTILKKTTFSEVACDDFEGLLKSVTLKEENPSQGNDQLIKVGSLLHVPLRCACVDNFTPSNGLNYLVTCPIIEGDRPDKLIGKFGISPEDFLAVNHLCRCQELQ</sequence>
<dbReference type="InterPro" id="IPR058981">
    <property type="entry name" value="MGRN1/RNF157-like_N"/>
</dbReference>
<evidence type="ECO:0000256" key="2">
    <source>
        <dbReference type="ARBA" id="ARBA00004906"/>
    </source>
</evidence>
<evidence type="ECO:0000256" key="5">
    <source>
        <dbReference type="ARBA" id="ARBA00022707"/>
    </source>
</evidence>
<organism evidence="15">
    <name type="scientific">Betula platyphylla</name>
    <name type="common">Asian white birch</name>
    <dbReference type="NCBI Taxonomy" id="78630"/>
    <lineage>
        <taxon>Eukaryota</taxon>
        <taxon>Viridiplantae</taxon>
        <taxon>Streptophyta</taxon>
        <taxon>Embryophyta</taxon>
        <taxon>Tracheophyta</taxon>
        <taxon>Spermatophyta</taxon>
        <taxon>Magnoliopsida</taxon>
        <taxon>eudicotyledons</taxon>
        <taxon>Gunneridae</taxon>
        <taxon>Pentapetalae</taxon>
        <taxon>rosids</taxon>
        <taxon>fabids</taxon>
        <taxon>Fagales</taxon>
        <taxon>Betulaceae</taxon>
        <taxon>Betula</taxon>
    </lineage>
</organism>
<dbReference type="InterPro" id="IPR045194">
    <property type="entry name" value="MGRN1/RNF157-like"/>
</dbReference>
<dbReference type="Pfam" id="PF23446">
    <property type="entry name" value="LysM1_NFP_LYK"/>
    <property type="match status" value="1"/>
</dbReference>
<dbReference type="InterPro" id="IPR045195">
    <property type="entry name" value="LOG2-like_mRING_C3HC5"/>
</dbReference>
<evidence type="ECO:0000256" key="7">
    <source>
        <dbReference type="ARBA" id="ARBA00022771"/>
    </source>
</evidence>
<keyword evidence="9" id="KW-0862">Zinc</keyword>
<evidence type="ECO:0000256" key="6">
    <source>
        <dbReference type="ARBA" id="ARBA00022723"/>
    </source>
</evidence>
<keyword evidence="7 12" id="KW-0863">Zinc-finger</keyword>
<dbReference type="InterPro" id="IPR056561">
    <property type="entry name" value="NFP_LYK_LysM1"/>
</dbReference>
<evidence type="ECO:0000256" key="10">
    <source>
        <dbReference type="ARBA" id="ARBA00023288"/>
    </source>
</evidence>
<comment type="similarity">
    <text evidence="11">Belongs to the RING-type zinc finger family. LOG2 subfamily.</text>
</comment>
<dbReference type="EC" id="2.3.2.27" evidence="3"/>
<evidence type="ECO:0000256" key="11">
    <source>
        <dbReference type="ARBA" id="ARBA00025721"/>
    </source>
</evidence>
<evidence type="ECO:0000256" key="1">
    <source>
        <dbReference type="ARBA" id="ARBA00000900"/>
    </source>
</evidence>
<dbReference type="InterPro" id="IPR013083">
    <property type="entry name" value="Znf_RING/FYVE/PHD"/>
</dbReference>
<dbReference type="GO" id="GO:0061630">
    <property type="term" value="F:ubiquitin protein ligase activity"/>
    <property type="evidence" value="ECO:0007669"/>
    <property type="project" value="UniProtKB-EC"/>
</dbReference>
<protein>
    <recommendedName>
        <fullName evidence="3">RING-type E3 ubiquitin transferase</fullName>
        <ecNumber evidence="3">2.3.2.27</ecNumber>
    </recommendedName>
</protein>
<feature type="compositionally biased region" description="Pro residues" evidence="13">
    <location>
        <begin position="19"/>
        <end position="30"/>
    </location>
</feature>
<keyword evidence="6" id="KW-0479">Metal-binding</keyword>
<evidence type="ECO:0000259" key="14">
    <source>
        <dbReference type="PROSITE" id="PS50089"/>
    </source>
</evidence>
<dbReference type="Pfam" id="PF13920">
    <property type="entry name" value="zf-C3HC4_3"/>
    <property type="match status" value="1"/>
</dbReference>
<comment type="pathway">
    <text evidence="2">Protein modification; protein ubiquitination.</text>
</comment>
<dbReference type="SUPFAM" id="SSF57850">
    <property type="entry name" value="RING/U-box"/>
    <property type="match status" value="1"/>
</dbReference>
<dbReference type="Pfam" id="PF23472">
    <property type="entry name" value="LysM2_CERK1_LYK3_4_5"/>
    <property type="match status" value="1"/>
</dbReference>
<feature type="region of interest" description="Disordered" evidence="13">
    <location>
        <begin position="1"/>
        <end position="37"/>
    </location>
</feature>
<accession>A0A9E9L824</accession>
<dbReference type="PROSITE" id="PS50089">
    <property type="entry name" value="ZF_RING_2"/>
    <property type="match status" value="1"/>
</dbReference>
<evidence type="ECO:0000256" key="13">
    <source>
        <dbReference type="SAM" id="MobiDB-lite"/>
    </source>
</evidence>
<keyword evidence="10" id="KW-0449">Lipoprotein</keyword>
<reference evidence="15" key="1">
    <citation type="submission" date="2021-11" db="EMBL/GenBank/DDBJ databases">
        <authorList>
            <person name="Zhang Y."/>
            <person name="Ren M."/>
            <person name="Zhang X."/>
            <person name="Zhou X."/>
            <person name="Yang J."/>
        </authorList>
    </citation>
    <scope>NUCLEOTIDE SEQUENCE</scope>
</reference>
<dbReference type="EMBL" id="OL546174">
    <property type="protein sequence ID" value="WAU86923.1"/>
    <property type="molecule type" value="mRNA"/>
</dbReference>
<proteinExistence type="evidence at transcript level"/>
<dbReference type="CDD" id="cd16789">
    <property type="entry name" value="mRING-HC-C3HC5_MGRN1-like"/>
    <property type="match status" value="1"/>
</dbReference>
<dbReference type="Gene3D" id="3.30.40.10">
    <property type="entry name" value="Zinc/RING finger domain, C3HC4 (zinc finger)"/>
    <property type="match status" value="1"/>
</dbReference>
<dbReference type="InterPro" id="IPR001841">
    <property type="entry name" value="Znf_RING"/>
</dbReference>